<dbReference type="PANTHER" id="PTHR15503">
    <property type="entry name" value="LDOC1 RELATED"/>
    <property type="match status" value="1"/>
</dbReference>
<name>A0A1R3JJ38_9ROSI</name>
<dbReference type="OrthoDB" id="1933597at2759"/>
<feature type="compositionally biased region" description="Polar residues" evidence="1">
    <location>
        <begin position="224"/>
        <end position="241"/>
    </location>
</feature>
<feature type="domain" description="Ty3 transposon capsid-like protein" evidence="2">
    <location>
        <begin position="67"/>
        <end position="220"/>
    </location>
</feature>
<feature type="compositionally biased region" description="Low complexity" evidence="1">
    <location>
        <begin position="209"/>
        <end position="223"/>
    </location>
</feature>
<gene>
    <name evidence="3" type="ORF">COLO4_16155</name>
</gene>
<sequence length="399" mass="44988">MELMFQKIEVSVSTSQGSNQCSSIVEFPHSSTKDGSETTRVFTKHSKLECPRFNGDDFIGWRSKIEQFFLADKTAELDKIQLVMMHLEGRALQWHLHYLHNLGNPESVPWTQYVAAMRSRFSSTKYFDALAELVMLRQTGTVDEYYDDFEKLLNLIDLKDHQDLSIFVTNIKPELSREVRKDRPVDLDSAVNLAREIKSLYLSPSQKGNTSSLSAPTATSLNTCPNFKPNNPTQTNRNTKMPTREERDDRRKKGSCMWCASKYAPCHKCGVKSNLYQILMEDTGDPTTDSKGLAECLEFDEDTSELTNEKENPPIITLHAVLGTAGPQTMRVMGKIKNQLVMILMDTGSTHNFLDISMAKRLGCIFQPIKNVELTVANGEGLTCIDICKALKLEVQGLV</sequence>
<reference evidence="4" key="1">
    <citation type="submission" date="2013-09" db="EMBL/GenBank/DDBJ databases">
        <title>Corchorus olitorius genome sequencing.</title>
        <authorList>
            <person name="Alam M."/>
            <person name="Haque M.S."/>
            <person name="Islam M.S."/>
            <person name="Emdad E.M."/>
            <person name="Islam M.M."/>
            <person name="Ahmed B."/>
            <person name="Halim A."/>
            <person name="Hossen Q.M.M."/>
            <person name="Hossain M.Z."/>
            <person name="Ahmed R."/>
            <person name="Khan M.M."/>
            <person name="Islam R."/>
            <person name="Rashid M.M."/>
            <person name="Khan S.A."/>
            <person name="Rahman M.S."/>
            <person name="Alam M."/>
            <person name="Yahiya A.S."/>
            <person name="Khan M.S."/>
            <person name="Azam M.S."/>
            <person name="Haque T."/>
            <person name="Lashkar M.Z.H."/>
            <person name="Akhand A.I."/>
            <person name="Morshed G."/>
            <person name="Roy S."/>
            <person name="Uddin K.S."/>
            <person name="Rabeya T."/>
            <person name="Hossain A.S."/>
            <person name="Chowdhury A."/>
            <person name="Snigdha A.R."/>
            <person name="Mortoza M.S."/>
            <person name="Matin S.A."/>
            <person name="Hoque S.M.E."/>
            <person name="Islam M.K."/>
            <person name="Roy D.K."/>
            <person name="Haider R."/>
            <person name="Moosa M.M."/>
            <person name="Elias S.M."/>
            <person name="Hasan A.M."/>
            <person name="Jahan S."/>
            <person name="Shafiuddin M."/>
            <person name="Mahmood N."/>
            <person name="Shommy N.S."/>
        </authorList>
    </citation>
    <scope>NUCLEOTIDE SEQUENCE [LARGE SCALE GENOMIC DNA]</scope>
    <source>
        <strain evidence="4">cv. O-4</strain>
    </source>
</reference>
<evidence type="ECO:0000313" key="3">
    <source>
        <dbReference type="EMBL" id="OMO94833.1"/>
    </source>
</evidence>
<dbReference type="STRING" id="93759.A0A1R3JJ38"/>
<evidence type="ECO:0000313" key="4">
    <source>
        <dbReference type="Proteomes" id="UP000187203"/>
    </source>
</evidence>
<dbReference type="Proteomes" id="UP000187203">
    <property type="component" value="Unassembled WGS sequence"/>
</dbReference>
<dbReference type="Pfam" id="PF19259">
    <property type="entry name" value="Ty3_capsid"/>
    <property type="match status" value="1"/>
</dbReference>
<keyword evidence="4" id="KW-1185">Reference proteome</keyword>
<comment type="caution">
    <text evidence="3">The sequence shown here is derived from an EMBL/GenBank/DDBJ whole genome shotgun (WGS) entry which is preliminary data.</text>
</comment>
<dbReference type="SUPFAM" id="SSF50630">
    <property type="entry name" value="Acid proteases"/>
    <property type="match status" value="1"/>
</dbReference>
<dbReference type="InterPro" id="IPR032567">
    <property type="entry name" value="RTL1-rel"/>
</dbReference>
<dbReference type="PANTHER" id="PTHR15503:SF22">
    <property type="entry name" value="TRANSPOSON TY3-I GAG POLYPROTEIN"/>
    <property type="match status" value="1"/>
</dbReference>
<dbReference type="CDD" id="cd00303">
    <property type="entry name" value="retropepsin_like"/>
    <property type="match status" value="1"/>
</dbReference>
<dbReference type="AlphaFoldDB" id="A0A1R3JJ38"/>
<feature type="region of interest" description="Disordered" evidence="1">
    <location>
        <begin position="205"/>
        <end position="251"/>
    </location>
</feature>
<protein>
    <submittedName>
        <fullName evidence="3">Retrotransposon gag protein</fullName>
    </submittedName>
</protein>
<dbReference type="InterPro" id="IPR045358">
    <property type="entry name" value="Ty3_capsid"/>
</dbReference>
<proteinExistence type="predicted"/>
<feature type="compositionally biased region" description="Basic and acidic residues" evidence="1">
    <location>
        <begin position="242"/>
        <end position="251"/>
    </location>
</feature>
<evidence type="ECO:0000256" key="1">
    <source>
        <dbReference type="SAM" id="MobiDB-lite"/>
    </source>
</evidence>
<accession>A0A1R3JJ38</accession>
<dbReference type="InterPro" id="IPR021109">
    <property type="entry name" value="Peptidase_aspartic_dom_sf"/>
</dbReference>
<evidence type="ECO:0000259" key="2">
    <source>
        <dbReference type="Pfam" id="PF19259"/>
    </source>
</evidence>
<organism evidence="3 4">
    <name type="scientific">Corchorus olitorius</name>
    <dbReference type="NCBI Taxonomy" id="93759"/>
    <lineage>
        <taxon>Eukaryota</taxon>
        <taxon>Viridiplantae</taxon>
        <taxon>Streptophyta</taxon>
        <taxon>Embryophyta</taxon>
        <taxon>Tracheophyta</taxon>
        <taxon>Spermatophyta</taxon>
        <taxon>Magnoliopsida</taxon>
        <taxon>eudicotyledons</taxon>
        <taxon>Gunneridae</taxon>
        <taxon>Pentapetalae</taxon>
        <taxon>rosids</taxon>
        <taxon>malvids</taxon>
        <taxon>Malvales</taxon>
        <taxon>Malvaceae</taxon>
        <taxon>Grewioideae</taxon>
        <taxon>Apeibeae</taxon>
        <taxon>Corchorus</taxon>
    </lineage>
</organism>
<dbReference type="EMBL" id="AWUE01015961">
    <property type="protein sequence ID" value="OMO94833.1"/>
    <property type="molecule type" value="Genomic_DNA"/>
</dbReference>
<dbReference type="Gene3D" id="2.40.70.10">
    <property type="entry name" value="Acid Proteases"/>
    <property type="match status" value="1"/>
</dbReference>